<name>A0AAX2H1V2_9FLAO</name>
<feature type="binding site" evidence="15">
    <location>
        <position position="145"/>
    </location>
    <ligand>
        <name>S-adenosyl-L-methionine</name>
        <dbReference type="ChEBI" id="CHEBI:59789"/>
        <label>1</label>
    </ligand>
</feature>
<keyword evidence="12 14" id="KW-0627">Porphyrin biosynthesis</keyword>
<dbReference type="InterPro" id="IPR006638">
    <property type="entry name" value="Elp3/MiaA/NifB-like_rSAM"/>
</dbReference>
<evidence type="ECO:0000256" key="12">
    <source>
        <dbReference type="ARBA" id="ARBA00023244"/>
    </source>
</evidence>
<feature type="binding site" evidence="15">
    <location>
        <position position="184"/>
    </location>
    <ligand>
        <name>S-adenosyl-L-methionine</name>
        <dbReference type="ChEBI" id="CHEBI:59789"/>
        <label>2</label>
    </ligand>
</feature>
<dbReference type="Gene3D" id="3.20.20.70">
    <property type="entry name" value="Aldolase class I"/>
    <property type="match status" value="1"/>
</dbReference>
<keyword evidence="8 14" id="KW-0479">Metal-binding</keyword>
<dbReference type="InterPro" id="IPR058240">
    <property type="entry name" value="rSAM_sf"/>
</dbReference>
<dbReference type="SFLD" id="SFLDG01065">
    <property type="entry name" value="anaerobic_coproporphyrinogen-I"/>
    <property type="match status" value="1"/>
</dbReference>
<comment type="subcellular location">
    <subcellularLocation>
        <location evidence="1 14">Cytoplasm</location>
    </subcellularLocation>
</comment>
<dbReference type="GO" id="GO:0051989">
    <property type="term" value="F:coproporphyrinogen dehydrogenase activity"/>
    <property type="evidence" value="ECO:0007669"/>
    <property type="project" value="UniProtKB-EC"/>
</dbReference>
<evidence type="ECO:0000256" key="4">
    <source>
        <dbReference type="ARBA" id="ARBA00011245"/>
    </source>
</evidence>
<comment type="pathway">
    <text evidence="2 14">Porphyrin-containing compound metabolism; protoporphyrin-IX biosynthesis; protoporphyrinogen-IX from coproporphyrinogen-III (AdoMet route): step 1/1.</text>
</comment>
<evidence type="ECO:0000313" key="21">
    <source>
        <dbReference type="Proteomes" id="UP000215539"/>
    </source>
</evidence>
<dbReference type="GO" id="GO:0004109">
    <property type="term" value="F:coproporphyrinogen oxidase activity"/>
    <property type="evidence" value="ECO:0007669"/>
    <property type="project" value="InterPro"/>
</dbReference>
<dbReference type="NCBIfam" id="TIGR00538">
    <property type="entry name" value="hemN"/>
    <property type="match status" value="1"/>
</dbReference>
<evidence type="ECO:0000256" key="1">
    <source>
        <dbReference type="ARBA" id="ARBA00004496"/>
    </source>
</evidence>
<dbReference type="InterPro" id="IPR013785">
    <property type="entry name" value="Aldolase_TIM"/>
</dbReference>
<feature type="binding site" evidence="15">
    <location>
        <position position="209"/>
    </location>
    <ligand>
        <name>S-adenosyl-L-methionine</name>
        <dbReference type="ChEBI" id="CHEBI:59789"/>
        <label>2</label>
    </ligand>
</feature>
<feature type="binding site" evidence="15">
    <location>
        <position position="243"/>
    </location>
    <ligand>
        <name>S-adenosyl-L-methionine</name>
        <dbReference type="ChEBI" id="CHEBI:59789"/>
        <label>2</label>
    </ligand>
</feature>
<dbReference type="EMBL" id="LT906449">
    <property type="protein sequence ID" value="SNV14822.1"/>
    <property type="molecule type" value="Genomic_DNA"/>
</dbReference>
<evidence type="ECO:0000256" key="8">
    <source>
        <dbReference type="ARBA" id="ARBA00022723"/>
    </source>
</evidence>
<feature type="binding site" evidence="15">
    <location>
        <begin position="67"/>
        <end position="69"/>
    </location>
    <ligand>
        <name>S-adenosyl-L-methionine</name>
        <dbReference type="ChEBI" id="CHEBI:59789"/>
        <label>2</label>
    </ligand>
</feature>
<keyword evidence="11 14" id="KW-0411">Iron-sulfur</keyword>
<feature type="binding site" evidence="15">
    <location>
        <position position="112"/>
    </location>
    <ligand>
        <name>S-adenosyl-L-methionine</name>
        <dbReference type="ChEBI" id="CHEBI:59789"/>
        <label>1</label>
    </ligand>
</feature>
<evidence type="ECO:0000256" key="3">
    <source>
        <dbReference type="ARBA" id="ARBA00005493"/>
    </source>
</evidence>
<evidence type="ECO:0000256" key="2">
    <source>
        <dbReference type="ARBA" id="ARBA00004785"/>
    </source>
</evidence>
<evidence type="ECO:0000256" key="16">
    <source>
        <dbReference type="PIRSR" id="PIRSR000167-2"/>
    </source>
</evidence>
<feature type="domain" description="Radical SAM core" evidence="17">
    <location>
        <begin position="46"/>
        <end position="289"/>
    </location>
</feature>
<keyword evidence="5 14" id="KW-0004">4Fe-4S</keyword>
<dbReference type="SUPFAM" id="SSF102114">
    <property type="entry name" value="Radical SAM enzymes"/>
    <property type="match status" value="1"/>
</dbReference>
<sequence>MALSLIQKYNVAGPRYTSYPTVPYWDSTLFSADKWSESLLKSYAESNHTEGISLYIHLPFCESLCTFCGCHKRITKRHEMEAPYIDAVLKEWELYTDFLVERPIIKEIHLGGGTPTFFRPTELQRLIEGIFARATKAAEPEFSFEGHPNNTTEAHLRILYNLGFRRVSYGVQDYSPKVQQAIHRVQPYENVKRVTEAARSIGYTSISHDLVFGLPFQTLDDVLYTIDRSNSLRPDRIAFYSYAHVPWIKGSGQRGFKDEDVPSGDVKRQLYETGKKHLLEAGYIEIGMDHFALPSDSMYKAFVSHNLHRNFMGYTASKTQVMIGLGMSSISDSWYGFAQNEKDLEVYYARLEKNEIPVFRGHILNAEDLIIRRHILNLMCSFTTSWEEPSLQFPEINEVLAHLKEMENDGLVEIGKNRIEVTDRGKPFIRNICMAFDLRLQRKIPDTKIFSMTV</sequence>
<accession>A0AAX2H1V2</accession>
<dbReference type="RefSeq" id="WP_066431230.1">
    <property type="nucleotide sequence ID" value="NZ_CP014227.1"/>
</dbReference>
<dbReference type="Gene3D" id="1.10.10.920">
    <property type="match status" value="1"/>
</dbReference>
<comment type="subunit">
    <text evidence="4">Monomer.</text>
</comment>
<evidence type="ECO:0000256" key="5">
    <source>
        <dbReference type="ARBA" id="ARBA00022485"/>
    </source>
</evidence>
<evidence type="ECO:0000256" key="13">
    <source>
        <dbReference type="ARBA" id="ARBA00048321"/>
    </source>
</evidence>
<feature type="binding site" evidence="15">
    <location>
        <position position="55"/>
    </location>
    <ligand>
        <name>S-adenosyl-L-methionine</name>
        <dbReference type="ChEBI" id="CHEBI:59789"/>
        <label>1</label>
    </ligand>
</feature>
<keyword evidence="20" id="KW-1185">Reference proteome</keyword>
<dbReference type="Proteomes" id="UP000215539">
    <property type="component" value="Chromosome 1"/>
</dbReference>
<reference evidence="19 21" key="2">
    <citation type="submission" date="2017-06" db="EMBL/GenBank/DDBJ databases">
        <authorList>
            <consortium name="Pathogen Informatics"/>
        </authorList>
    </citation>
    <scope>NUCLEOTIDE SEQUENCE [LARGE SCALE GENOMIC DNA]</scope>
    <source>
        <strain evidence="19 21">NCTC12947</strain>
    </source>
</reference>
<comment type="similarity">
    <text evidence="3 14">Belongs to the anaerobic coproporphyrinogen-III oxidase family.</text>
</comment>
<dbReference type="InterPro" id="IPR007197">
    <property type="entry name" value="rSAM"/>
</dbReference>
<dbReference type="AlphaFoldDB" id="A0AAX2H1V2"/>
<dbReference type="KEGG" id="chg:AXF12_11095"/>
<dbReference type="GO" id="GO:0005737">
    <property type="term" value="C:cytoplasm"/>
    <property type="evidence" value="ECO:0007669"/>
    <property type="project" value="UniProtKB-SubCell"/>
</dbReference>
<dbReference type="InterPro" id="IPR034505">
    <property type="entry name" value="Coproporphyrinogen-III_oxidase"/>
</dbReference>
<dbReference type="GO" id="GO:0051539">
    <property type="term" value="F:4 iron, 4 sulfur cluster binding"/>
    <property type="evidence" value="ECO:0007669"/>
    <property type="project" value="UniProtKB-KW"/>
</dbReference>
<evidence type="ECO:0000256" key="7">
    <source>
        <dbReference type="ARBA" id="ARBA00022691"/>
    </source>
</evidence>
<proteinExistence type="inferred from homology"/>
<comment type="cofactor">
    <cofactor evidence="14 16">
        <name>[4Fe-4S] cluster</name>
        <dbReference type="ChEBI" id="CHEBI:49883"/>
    </cofactor>
    <text evidence="14 16">Binds 1 [4Fe-4S] cluster. The cluster is coordinated with 3 cysteines and an exchangeable S-adenosyl-L-methionine.</text>
</comment>
<comment type="catalytic activity">
    <reaction evidence="13 14">
        <text>coproporphyrinogen III + 2 S-adenosyl-L-methionine = protoporphyrinogen IX + 2 5'-deoxyadenosine + 2 L-methionine + 2 CO2</text>
        <dbReference type="Rhea" id="RHEA:15425"/>
        <dbReference type="ChEBI" id="CHEBI:16526"/>
        <dbReference type="ChEBI" id="CHEBI:17319"/>
        <dbReference type="ChEBI" id="CHEBI:57307"/>
        <dbReference type="ChEBI" id="CHEBI:57309"/>
        <dbReference type="ChEBI" id="CHEBI:57844"/>
        <dbReference type="ChEBI" id="CHEBI:59789"/>
        <dbReference type="EC" id="1.3.98.3"/>
    </reaction>
</comment>
<dbReference type="CDD" id="cd01335">
    <property type="entry name" value="Radical_SAM"/>
    <property type="match status" value="1"/>
</dbReference>
<evidence type="ECO:0000259" key="17">
    <source>
        <dbReference type="PROSITE" id="PS51918"/>
    </source>
</evidence>
<feature type="binding site" evidence="16">
    <location>
        <position position="65"/>
    </location>
    <ligand>
        <name>[4Fe-4S] cluster</name>
        <dbReference type="ChEBI" id="CHEBI:49883"/>
        <note>4Fe-4S-S-AdoMet</note>
    </ligand>
</feature>
<evidence type="ECO:0000256" key="14">
    <source>
        <dbReference type="PIRNR" id="PIRNR000167"/>
    </source>
</evidence>
<evidence type="ECO:0000313" key="19">
    <source>
        <dbReference type="EMBL" id="SNV14822.1"/>
    </source>
</evidence>
<feature type="binding site" evidence="15">
    <location>
        <begin position="113"/>
        <end position="114"/>
    </location>
    <ligand>
        <name>S-adenosyl-L-methionine</name>
        <dbReference type="ChEBI" id="CHEBI:59789"/>
        <label>2</label>
    </ligand>
</feature>
<keyword evidence="6 14" id="KW-0963">Cytoplasm</keyword>
<dbReference type="PROSITE" id="PS51918">
    <property type="entry name" value="RADICAL_SAM"/>
    <property type="match status" value="1"/>
</dbReference>
<evidence type="ECO:0000313" key="18">
    <source>
        <dbReference type="EMBL" id="AMD86007.1"/>
    </source>
</evidence>
<dbReference type="GO" id="GO:0046872">
    <property type="term" value="F:metal ion binding"/>
    <property type="evidence" value="ECO:0007669"/>
    <property type="project" value="UniProtKB-KW"/>
</dbReference>
<feature type="binding site" evidence="15">
    <location>
        <position position="330"/>
    </location>
    <ligand>
        <name>S-adenosyl-L-methionine</name>
        <dbReference type="ChEBI" id="CHEBI:59789"/>
        <label>1</label>
    </ligand>
</feature>
<gene>
    <name evidence="19" type="primary">hemN_2</name>
    <name evidence="18" type="ORF">AXF12_11095</name>
    <name evidence="19" type="ORF">SAMEA44541418_01928</name>
</gene>
<dbReference type="EC" id="1.3.98.3" evidence="14"/>
<evidence type="ECO:0000256" key="15">
    <source>
        <dbReference type="PIRSR" id="PIRSR000167-1"/>
    </source>
</evidence>
<feature type="binding site" evidence="15">
    <location>
        <position position="172"/>
    </location>
    <ligand>
        <name>S-adenosyl-L-methionine</name>
        <dbReference type="ChEBI" id="CHEBI:59789"/>
        <label>2</label>
    </ligand>
</feature>
<evidence type="ECO:0000256" key="10">
    <source>
        <dbReference type="ARBA" id="ARBA00023004"/>
    </source>
</evidence>
<dbReference type="PIRSF" id="PIRSF000167">
    <property type="entry name" value="HemN"/>
    <property type="match status" value="1"/>
</dbReference>
<organism evidence="19 21">
    <name type="scientific">Capnocytophaga haemolytica</name>
    <dbReference type="NCBI Taxonomy" id="45243"/>
    <lineage>
        <taxon>Bacteria</taxon>
        <taxon>Pseudomonadati</taxon>
        <taxon>Bacteroidota</taxon>
        <taxon>Flavobacteriia</taxon>
        <taxon>Flavobacteriales</taxon>
        <taxon>Flavobacteriaceae</taxon>
        <taxon>Capnocytophaga</taxon>
    </lineage>
</organism>
<evidence type="ECO:0000256" key="6">
    <source>
        <dbReference type="ARBA" id="ARBA00022490"/>
    </source>
</evidence>
<dbReference type="EMBL" id="CP014227">
    <property type="protein sequence ID" value="AMD86007.1"/>
    <property type="molecule type" value="Genomic_DNA"/>
</dbReference>
<reference evidence="18 20" key="1">
    <citation type="submission" date="2016-02" db="EMBL/GenBank/DDBJ databases">
        <authorList>
            <person name="Holder M.E."/>
            <person name="Ajami N.J."/>
            <person name="Petrosino J.F."/>
        </authorList>
    </citation>
    <scope>NUCLEOTIDE SEQUENCE [LARGE SCALE GENOMIC DNA]</scope>
    <source>
        <strain evidence="18 20">CCUG 32990</strain>
    </source>
</reference>
<keyword evidence="9 14" id="KW-0560">Oxidoreductase</keyword>
<dbReference type="InterPro" id="IPR004558">
    <property type="entry name" value="Coprogen_oxidase_HemN"/>
</dbReference>
<dbReference type="PANTHER" id="PTHR13932:SF6">
    <property type="entry name" value="OXYGEN-INDEPENDENT COPROPORPHYRINOGEN III OXIDASE"/>
    <property type="match status" value="1"/>
</dbReference>
<feature type="binding site" evidence="16">
    <location>
        <position position="61"/>
    </location>
    <ligand>
        <name>[4Fe-4S] cluster</name>
        <dbReference type="ChEBI" id="CHEBI:49883"/>
        <note>4Fe-4S-S-AdoMet</note>
    </ligand>
</feature>
<dbReference type="GO" id="GO:0006782">
    <property type="term" value="P:protoporphyrinogen IX biosynthetic process"/>
    <property type="evidence" value="ECO:0007669"/>
    <property type="project" value="TreeGrafter"/>
</dbReference>
<dbReference type="Proteomes" id="UP000065822">
    <property type="component" value="Chromosome"/>
</dbReference>
<evidence type="ECO:0000256" key="11">
    <source>
        <dbReference type="ARBA" id="ARBA00023014"/>
    </source>
</evidence>
<evidence type="ECO:0000256" key="9">
    <source>
        <dbReference type="ARBA" id="ARBA00023002"/>
    </source>
</evidence>
<evidence type="ECO:0000313" key="20">
    <source>
        <dbReference type="Proteomes" id="UP000065822"/>
    </source>
</evidence>
<keyword evidence="10 14" id="KW-0408">Iron</keyword>
<dbReference type="SFLD" id="SFLDS00029">
    <property type="entry name" value="Radical_SAM"/>
    <property type="match status" value="1"/>
</dbReference>
<dbReference type="PANTHER" id="PTHR13932">
    <property type="entry name" value="COPROPORPHYRINIGEN III OXIDASE"/>
    <property type="match status" value="1"/>
</dbReference>
<dbReference type="Pfam" id="PF04055">
    <property type="entry name" value="Radical_SAM"/>
    <property type="match status" value="1"/>
</dbReference>
<protein>
    <recommendedName>
        <fullName evidence="14">Coproporphyrinogen-III oxidase</fullName>
        <ecNumber evidence="14">1.3.98.3</ecNumber>
    </recommendedName>
</protein>
<feature type="binding site" evidence="16">
    <location>
        <position position="68"/>
    </location>
    <ligand>
        <name>[4Fe-4S] cluster</name>
        <dbReference type="ChEBI" id="CHEBI:49883"/>
        <note>4Fe-4S-S-AdoMet</note>
    </ligand>
</feature>
<keyword evidence="7 14" id="KW-0949">S-adenosyl-L-methionine</keyword>
<dbReference type="SMART" id="SM00729">
    <property type="entry name" value="Elp3"/>
    <property type="match status" value="1"/>
</dbReference>